<gene>
    <name evidence="2" type="ORF">K491DRAFT_551019</name>
</gene>
<sequence length="227" mass="24786">IHKATSDLRAWIRLYGLVEGAAVATFGKKSVWTMEAKVLSEPDPGSALKFKKIIEDESGRIGISGAIITQAAFTAFSLPGMGQTHWIARAACIFSLVSAILAVYYAGSQVWIMGRLSSAFQVKTWIRGGKNDTEKIHTHPEKMDDRARFEFIVKGLVPAPSSVLTVSAPRLLLSASLKGLLKGLGIYLGFLWTKDLDISTGTNDNRNVFIVYLISLVLSYGIYTWSG</sequence>
<organism evidence="2 3">
    <name type="scientific">Lophiostoma macrostomum CBS 122681</name>
    <dbReference type="NCBI Taxonomy" id="1314788"/>
    <lineage>
        <taxon>Eukaryota</taxon>
        <taxon>Fungi</taxon>
        <taxon>Dikarya</taxon>
        <taxon>Ascomycota</taxon>
        <taxon>Pezizomycotina</taxon>
        <taxon>Dothideomycetes</taxon>
        <taxon>Pleosporomycetidae</taxon>
        <taxon>Pleosporales</taxon>
        <taxon>Lophiostomataceae</taxon>
        <taxon>Lophiostoma</taxon>
    </lineage>
</organism>
<feature type="transmembrane region" description="Helical" evidence="1">
    <location>
        <begin position="208"/>
        <end position="226"/>
    </location>
</feature>
<keyword evidence="1" id="KW-0472">Membrane</keyword>
<accession>A0A6A6TB32</accession>
<keyword evidence="1" id="KW-1133">Transmembrane helix</keyword>
<keyword evidence="1" id="KW-0812">Transmembrane</keyword>
<keyword evidence="3" id="KW-1185">Reference proteome</keyword>
<feature type="non-terminal residue" evidence="2">
    <location>
        <position position="227"/>
    </location>
</feature>
<evidence type="ECO:0000313" key="2">
    <source>
        <dbReference type="EMBL" id="KAF2656451.1"/>
    </source>
</evidence>
<name>A0A6A6TB32_9PLEO</name>
<protein>
    <submittedName>
        <fullName evidence="2">Uncharacterized protein</fullName>
    </submittedName>
</protein>
<feature type="non-terminal residue" evidence="2">
    <location>
        <position position="1"/>
    </location>
</feature>
<dbReference type="Proteomes" id="UP000799324">
    <property type="component" value="Unassembled WGS sequence"/>
</dbReference>
<dbReference type="EMBL" id="MU004336">
    <property type="protein sequence ID" value="KAF2656451.1"/>
    <property type="molecule type" value="Genomic_DNA"/>
</dbReference>
<dbReference type="OrthoDB" id="4941332at2759"/>
<evidence type="ECO:0000313" key="3">
    <source>
        <dbReference type="Proteomes" id="UP000799324"/>
    </source>
</evidence>
<reference evidence="2" key="1">
    <citation type="journal article" date="2020" name="Stud. Mycol.">
        <title>101 Dothideomycetes genomes: a test case for predicting lifestyles and emergence of pathogens.</title>
        <authorList>
            <person name="Haridas S."/>
            <person name="Albert R."/>
            <person name="Binder M."/>
            <person name="Bloem J."/>
            <person name="Labutti K."/>
            <person name="Salamov A."/>
            <person name="Andreopoulos B."/>
            <person name="Baker S."/>
            <person name="Barry K."/>
            <person name="Bills G."/>
            <person name="Bluhm B."/>
            <person name="Cannon C."/>
            <person name="Castanera R."/>
            <person name="Culley D."/>
            <person name="Daum C."/>
            <person name="Ezra D."/>
            <person name="Gonzalez J."/>
            <person name="Henrissat B."/>
            <person name="Kuo A."/>
            <person name="Liang C."/>
            <person name="Lipzen A."/>
            <person name="Lutzoni F."/>
            <person name="Magnuson J."/>
            <person name="Mondo S."/>
            <person name="Nolan M."/>
            <person name="Ohm R."/>
            <person name="Pangilinan J."/>
            <person name="Park H.-J."/>
            <person name="Ramirez L."/>
            <person name="Alfaro M."/>
            <person name="Sun H."/>
            <person name="Tritt A."/>
            <person name="Yoshinaga Y."/>
            <person name="Zwiers L.-H."/>
            <person name="Turgeon B."/>
            <person name="Goodwin S."/>
            <person name="Spatafora J."/>
            <person name="Crous P."/>
            <person name="Grigoriev I."/>
        </authorList>
    </citation>
    <scope>NUCLEOTIDE SEQUENCE</scope>
    <source>
        <strain evidence="2">CBS 122681</strain>
    </source>
</reference>
<evidence type="ECO:0000256" key="1">
    <source>
        <dbReference type="SAM" id="Phobius"/>
    </source>
</evidence>
<proteinExistence type="predicted"/>
<dbReference type="AlphaFoldDB" id="A0A6A6TB32"/>
<feature type="transmembrane region" description="Helical" evidence="1">
    <location>
        <begin position="61"/>
        <end position="80"/>
    </location>
</feature>
<feature type="transmembrane region" description="Helical" evidence="1">
    <location>
        <begin position="86"/>
        <end position="107"/>
    </location>
</feature>